<sequence length="180" mass="19754">MAHLTTSVEYGIHCLLWLVDAGDTPLSTRDLAELQGVSPTFLAKIFPKLEKAGIVAASEGVRGGYRLAKAPEDISFLEIVDALEGDKPLFDCQQIRGRCAVFEGNPPSWAMAGVCAIHAVMLRAEKAMRDTLAKESLADVAKTFGRKAPPEFTNDVQKWIEDRLKSRASTRKSRTHEEPS</sequence>
<dbReference type="Pfam" id="PF02082">
    <property type="entry name" value="Rrf2"/>
    <property type="match status" value="1"/>
</dbReference>
<dbReference type="NCBIfam" id="TIGR00738">
    <property type="entry name" value="rrf2_super"/>
    <property type="match status" value="1"/>
</dbReference>
<dbReference type="GO" id="GO:0005829">
    <property type="term" value="C:cytosol"/>
    <property type="evidence" value="ECO:0007669"/>
    <property type="project" value="TreeGrafter"/>
</dbReference>
<evidence type="ECO:0000313" key="2">
    <source>
        <dbReference type="Proteomes" id="UP000182229"/>
    </source>
</evidence>
<name>A0A1L9BCE1_9BACT</name>
<dbReference type="Proteomes" id="UP000182229">
    <property type="component" value="Unassembled WGS sequence"/>
</dbReference>
<reference evidence="2" key="1">
    <citation type="submission" date="2016-11" db="EMBL/GenBank/DDBJ databases">
        <authorList>
            <person name="Shukria A."/>
            <person name="Stevens D.C."/>
        </authorList>
    </citation>
    <scope>NUCLEOTIDE SEQUENCE [LARGE SCALE GENOMIC DNA]</scope>
    <source>
        <strain evidence="2">Cbfe23</strain>
    </source>
</reference>
<proteinExistence type="predicted"/>
<dbReference type="AlphaFoldDB" id="A0A1L9BCE1"/>
<dbReference type="EMBL" id="MPIN01000003">
    <property type="protein sequence ID" value="OJH39940.1"/>
    <property type="molecule type" value="Genomic_DNA"/>
</dbReference>
<dbReference type="GO" id="GO:0003700">
    <property type="term" value="F:DNA-binding transcription factor activity"/>
    <property type="evidence" value="ECO:0007669"/>
    <property type="project" value="TreeGrafter"/>
</dbReference>
<dbReference type="PROSITE" id="PS51197">
    <property type="entry name" value="HTH_RRF2_2"/>
    <property type="match status" value="1"/>
</dbReference>
<dbReference type="InterPro" id="IPR000944">
    <property type="entry name" value="Tscrpt_reg_Rrf2"/>
</dbReference>
<organism evidence="1 2">
    <name type="scientific">Cystobacter ferrugineus</name>
    <dbReference type="NCBI Taxonomy" id="83449"/>
    <lineage>
        <taxon>Bacteria</taxon>
        <taxon>Pseudomonadati</taxon>
        <taxon>Myxococcota</taxon>
        <taxon>Myxococcia</taxon>
        <taxon>Myxococcales</taxon>
        <taxon>Cystobacterineae</taxon>
        <taxon>Archangiaceae</taxon>
        <taxon>Cystobacter</taxon>
    </lineage>
</organism>
<dbReference type="PANTHER" id="PTHR33221:SF13">
    <property type="entry name" value="TRANSCRIPTIONAL REGULATOR-RELATED"/>
    <property type="match status" value="1"/>
</dbReference>
<evidence type="ECO:0000313" key="1">
    <source>
        <dbReference type="EMBL" id="OJH39940.1"/>
    </source>
</evidence>
<dbReference type="Gene3D" id="1.10.10.10">
    <property type="entry name" value="Winged helix-like DNA-binding domain superfamily/Winged helix DNA-binding domain"/>
    <property type="match status" value="1"/>
</dbReference>
<keyword evidence="2" id="KW-1185">Reference proteome</keyword>
<dbReference type="STRING" id="83449.BON30_12720"/>
<dbReference type="PANTHER" id="PTHR33221">
    <property type="entry name" value="WINGED HELIX-TURN-HELIX TRANSCRIPTIONAL REGULATOR, RRF2 FAMILY"/>
    <property type="match status" value="1"/>
</dbReference>
<dbReference type="InterPro" id="IPR030489">
    <property type="entry name" value="TR_Rrf2-type_CS"/>
</dbReference>
<dbReference type="SUPFAM" id="SSF46785">
    <property type="entry name" value="Winged helix' DNA-binding domain"/>
    <property type="match status" value="1"/>
</dbReference>
<dbReference type="InterPro" id="IPR036388">
    <property type="entry name" value="WH-like_DNA-bd_sf"/>
</dbReference>
<comment type="caution">
    <text evidence="1">The sequence shown here is derived from an EMBL/GenBank/DDBJ whole genome shotgun (WGS) entry which is preliminary data.</text>
</comment>
<gene>
    <name evidence="1" type="ORF">BON30_12720</name>
</gene>
<protein>
    <submittedName>
        <fullName evidence="1">Transcriptional regulator</fullName>
    </submittedName>
</protein>
<reference evidence="1 2" key="2">
    <citation type="submission" date="2016-12" db="EMBL/GenBank/DDBJ databases">
        <title>Draft Genome Sequence of Cystobacter ferrugineus Strain Cbfe23.</title>
        <authorList>
            <person name="Akbar S."/>
            <person name="Dowd S.E."/>
            <person name="Stevens D.C."/>
        </authorList>
    </citation>
    <scope>NUCLEOTIDE SEQUENCE [LARGE SCALE GENOMIC DNA]</scope>
    <source>
        <strain evidence="1 2">Cbfe23</strain>
    </source>
</reference>
<dbReference type="OrthoDB" id="9800519at2"/>
<accession>A0A1L9BCE1</accession>
<dbReference type="PROSITE" id="PS01332">
    <property type="entry name" value="HTH_RRF2_1"/>
    <property type="match status" value="1"/>
</dbReference>
<dbReference type="RefSeq" id="WP_071898572.1">
    <property type="nucleotide sequence ID" value="NZ_MPIN01000003.1"/>
</dbReference>
<dbReference type="InterPro" id="IPR036390">
    <property type="entry name" value="WH_DNA-bd_sf"/>
</dbReference>